<keyword evidence="2" id="KW-1185">Reference proteome</keyword>
<evidence type="ECO:0000313" key="1">
    <source>
        <dbReference type="EMBL" id="QWS33530.1"/>
    </source>
</evidence>
<proteinExistence type="predicted"/>
<organism evidence="1 2">
    <name type="scientific">Curtobacterium aetherium</name>
    <dbReference type="NCBI Taxonomy" id="2841594"/>
    <lineage>
        <taxon>Bacteria</taxon>
        <taxon>Bacillati</taxon>
        <taxon>Actinomycetota</taxon>
        <taxon>Actinomycetes</taxon>
        <taxon>Micrococcales</taxon>
        <taxon>Microbacteriaceae</taxon>
        <taxon>Curtobacterium</taxon>
    </lineage>
</organism>
<sequence length="281" mass="30230">MSPPDHDRSLAAYLRAVRARCSPEALGLPAGGVRRVAGLRREEVAVLGGLSVDYYTRLEQGREVSPGAAVLEGIAAGLELEGDERDHLFTLAGLTAPPRVHAAATSVTPALAQLLDSWSAQPAFVINPAHDVLAANALARAVYAPFGELDNLVRMTFLEPAARRFHVDWARTADSTVASLRAATTGFEADPRLLSVVESVRERSPEFEERWRAQRVQRKTATLKQFLHDEVGRLEFDAHSFAVQGAPGLQLVVYGVEPGSATARVVPLLSVGMTARTPAGR</sequence>
<protein>
    <submittedName>
        <fullName evidence="1">Helix-turn-helix transcriptional regulator</fullName>
    </submittedName>
</protein>
<gene>
    <name evidence="1" type="ORF">KM842_15075</name>
</gene>
<evidence type="ECO:0000313" key="2">
    <source>
        <dbReference type="Proteomes" id="UP000681794"/>
    </source>
</evidence>
<name>A0ACD1E3W8_9MICO</name>
<dbReference type="EMBL" id="CP076544">
    <property type="protein sequence ID" value="QWS33530.1"/>
    <property type="molecule type" value="Genomic_DNA"/>
</dbReference>
<dbReference type="Proteomes" id="UP000681794">
    <property type="component" value="Chromosome"/>
</dbReference>
<reference evidence="1" key="1">
    <citation type="submission" date="2021-06" db="EMBL/GenBank/DDBJ databases">
        <authorList>
            <person name="Ellington A.J."/>
            <person name="Bryan N.C."/>
            <person name="Christner B.C."/>
            <person name="Reisch C.R."/>
        </authorList>
    </citation>
    <scope>NUCLEOTIDE SEQUENCE</scope>
    <source>
        <strain evidence="1">L6-1</strain>
    </source>
</reference>
<accession>A0ACD1E3W8</accession>